<dbReference type="HOGENOM" id="CLU_1415763_0_0_1"/>
<gene>
    <name evidence="1" type="ORF">ACLA_054850</name>
</gene>
<reference evidence="1 2" key="1">
    <citation type="journal article" date="2008" name="PLoS Genet.">
        <title>Genomic islands in the pathogenic filamentous fungus Aspergillus fumigatus.</title>
        <authorList>
            <person name="Fedorova N.D."/>
            <person name="Khaldi N."/>
            <person name="Joardar V.S."/>
            <person name="Maiti R."/>
            <person name="Amedeo P."/>
            <person name="Anderson M.J."/>
            <person name="Crabtree J."/>
            <person name="Silva J.C."/>
            <person name="Badger J.H."/>
            <person name="Albarraq A."/>
            <person name="Angiuoli S."/>
            <person name="Bussey H."/>
            <person name="Bowyer P."/>
            <person name="Cotty P.J."/>
            <person name="Dyer P.S."/>
            <person name="Egan A."/>
            <person name="Galens K."/>
            <person name="Fraser-Liggett C.M."/>
            <person name="Haas B.J."/>
            <person name="Inman J.M."/>
            <person name="Kent R."/>
            <person name="Lemieux S."/>
            <person name="Malavazi I."/>
            <person name="Orvis J."/>
            <person name="Roemer T."/>
            <person name="Ronning C.M."/>
            <person name="Sundaram J.P."/>
            <person name="Sutton G."/>
            <person name="Turner G."/>
            <person name="Venter J.C."/>
            <person name="White O.R."/>
            <person name="Whitty B.R."/>
            <person name="Youngman P."/>
            <person name="Wolfe K.H."/>
            <person name="Goldman G.H."/>
            <person name="Wortman J.R."/>
            <person name="Jiang B."/>
            <person name="Denning D.W."/>
            <person name="Nierman W.C."/>
        </authorList>
    </citation>
    <scope>NUCLEOTIDE SEQUENCE [LARGE SCALE GENOMIC DNA]</scope>
    <source>
        <strain evidence="2">ATCC 1007 / CBS 513.65 / DSM 816 / NCTC 3887 / NRRL 1</strain>
    </source>
</reference>
<evidence type="ECO:0000313" key="1">
    <source>
        <dbReference type="EMBL" id="EAW13438.1"/>
    </source>
</evidence>
<dbReference type="VEuPathDB" id="FungiDB:ACLA_054850"/>
<name>A1C9B4_ASPCL</name>
<dbReference type="GeneID" id="4707143"/>
<organism evidence="1 2">
    <name type="scientific">Aspergillus clavatus (strain ATCC 1007 / CBS 513.65 / DSM 816 / NCTC 3887 / NRRL 1 / QM 1276 / 107)</name>
    <dbReference type="NCBI Taxonomy" id="344612"/>
    <lineage>
        <taxon>Eukaryota</taxon>
        <taxon>Fungi</taxon>
        <taxon>Dikarya</taxon>
        <taxon>Ascomycota</taxon>
        <taxon>Pezizomycotina</taxon>
        <taxon>Eurotiomycetes</taxon>
        <taxon>Eurotiomycetidae</taxon>
        <taxon>Eurotiales</taxon>
        <taxon>Aspergillaceae</taxon>
        <taxon>Aspergillus</taxon>
        <taxon>Aspergillus subgen. Fumigati</taxon>
    </lineage>
</organism>
<proteinExistence type="predicted"/>
<dbReference type="AlphaFoldDB" id="A1C9B4"/>
<accession>A1C9B4</accession>
<dbReference type="RefSeq" id="XP_001274864.1">
    <property type="nucleotide sequence ID" value="XM_001274863.1"/>
</dbReference>
<dbReference type="Proteomes" id="UP000006701">
    <property type="component" value="Unassembled WGS sequence"/>
</dbReference>
<protein>
    <submittedName>
        <fullName evidence="1">Uncharacterized protein</fullName>
    </submittedName>
</protein>
<sequence>MHETNSPFGNSQVFFKDISQRRERDIPNGLSRATILEALHNHDLMINTIYPGQINTVRRDLYSTTFTSVDLKTNVPTSCTLTSMEHGIRAFTDPGLGMHLTSHWTIQNRHEGLKSGSGDAHTGSADLYLLEEMTFRLFRPIAKWAKFDPDRSHTTDRIVKMLEQLAEGKLTLNDCLGTGSRESGWSDHIGHGGRNMTCQR</sequence>
<dbReference type="OrthoDB" id="4450889at2759"/>
<dbReference type="EMBL" id="DS027048">
    <property type="protein sequence ID" value="EAW13438.1"/>
    <property type="molecule type" value="Genomic_DNA"/>
</dbReference>
<dbReference type="KEGG" id="act:ACLA_054850"/>
<evidence type="ECO:0000313" key="2">
    <source>
        <dbReference type="Proteomes" id="UP000006701"/>
    </source>
</evidence>
<keyword evidence="2" id="KW-1185">Reference proteome</keyword>